<dbReference type="EMBL" id="ML210269">
    <property type="protein sequence ID" value="TFK21389.1"/>
    <property type="molecule type" value="Genomic_DNA"/>
</dbReference>
<name>A0A5C3KLZ1_COPMA</name>
<evidence type="ECO:0000313" key="3">
    <source>
        <dbReference type="Proteomes" id="UP000307440"/>
    </source>
</evidence>
<keyword evidence="3" id="KW-1185">Reference proteome</keyword>
<feature type="compositionally biased region" description="Polar residues" evidence="1">
    <location>
        <begin position="35"/>
        <end position="44"/>
    </location>
</feature>
<protein>
    <submittedName>
        <fullName evidence="2">Uncharacterized protein</fullName>
    </submittedName>
</protein>
<accession>A0A5C3KLZ1</accession>
<proteinExistence type="predicted"/>
<evidence type="ECO:0000313" key="2">
    <source>
        <dbReference type="EMBL" id="TFK21389.1"/>
    </source>
</evidence>
<gene>
    <name evidence="2" type="ORF">FA15DRAFT_658318</name>
</gene>
<feature type="region of interest" description="Disordered" evidence="1">
    <location>
        <begin position="1"/>
        <end position="87"/>
    </location>
</feature>
<evidence type="ECO:0000256" key="1">
    <source>
        <dbReference type="SAM" id="MobiDB-lite"/>
    </source>
</evidence>
<dbReference type="Proteomes" id="UP000307440">
    <property type="component" value="Unassembled WGS sequence"/>
</dbReference>
<organism evidence="2 3">
    <name type="scientific">Coprinopsis marcescibilis</name>
    <name type="common">Agaric fungus</name>
    <name type="synonym">Psathyrella marcescibilis</name>
    <dbReference type="NCBI Taxonomy" id="230819"/>
    <lineage>
        <taxon>Eukaryota</taxon>
        <taxon>Fungi</taxon>
        <taxon>Dikarya</taxon>
        <taxon>Basidiomycota</taxon>
        <taxon>Agaricomycotina</taxon>
        <taxon>Agaricomycetes</taxon>
        <taxon>Agaricomycetidae</taxon>
        <taxon>Agaricales</taxon>
        <taxon>Agaricineae</taxon>
        <taxon>Psathyrellaceae</taxon>
        <taxon>Coprinopsis</taxon>
    </lineage>
</organism>
<reference evidence="2 3" key="1">
    <citation type="journal article" date="2019" name="Nat. Ecol. Evol.">
        <title>Megaphylogeny resolves global patterns of mushroom evolution.</title>
        <authorList>
            <person name="Varga T."/>
            <person name="Krizsan K."/>
            <person name="Foldi C."/>
            <person name="Dima B."/>
            <person name="Sanchez-Garcia M."/>
            <person name="Sanchez-Ramirez S."/>
            <person name="Szollosi G.J."/>
            <person name="Szarkandi J.G."/>
            <person name="Papp V."/>
            <person name="Albert L."/>
            <person name="Andreopoulos W."/>
            <person name="Angelini C."/>
            <person name="Antonin V."/>
            <person name="Barry K.W."/>
            <person name="Bougher N.L."/>
            <person name="Buchanan P."/>
            <person name="Buyck B."/>
            <person name="Bense V."/>
            <person name="Catcheside P."/>
            <person name="Chovatia M."/>
            <person name="Cooper J."/>
            <person name="Damon W."/>
            <person name="Desjardin D."/>
            <person name="Finy P."/>
            <person name="Geml J."/>
            <person name="Haridas S."/>
            <person name="Hughes K."/>
            <person name="Justo A."/>
            <person name="Karasinski D."/>
            <person name="Kautmanova I."/>
            <person name="Kiss B."/>
            <person name="Kocsube S."/>
            <person name="Kotiranta H."/>
            <person name="LaButti K.M."/>
            <person name="Lechner B.E."/>
            <person name="Liimatainen K."/>
            <person name="Lipzen A."/>
            <person name="Lukacs Z."/>
            <person name="Mihaltcheva S."/>
            <person name="Morgado L.N."/>
            <person name="Niskanen T."/>
            <person name="Noordeloos M.E."/>
            <person name="Ohm R.A."/>
            <person name="Ortiz-Santana B."/>
            <person name="Ovrebo C."/>
            <person name="Racz N."/>
            <person name="Riley R."/>
            <person name="Savchenko A."/>
            <person name="Shiryaev A."/>
            <person name="Soop K."/>
            <person name="Spirin V."/>
            <person name="Szebenyi C."/>
            <person name="Tomsovsky M."/>
            <person name="Tulloss R.E."/>
            <person name="Uehling J."/>
            <person name="Grigoriev I.V."/>
            <person name="Vagvolgyi C."/>
            <person name="Papp T."/>
            <person name="Martin F.M."/>
            <person name="Miettinen O."/>
            <person name="Hibbett D.S."/>
            <person name="Nagy L.G."/>
        </authorList>
    </citation>
    <scope>NUCLEOTIDE SEQUENCE [LARGE SCALE GENOMIC DNA]</scope>
    <source>
        <strain evidence="2 3">CBS 121175</strain>
    </source>
</reference>
<dbReference type="AlphaFoldDB" id="A0A5C3KLZ1"/>
<sequence>MSMTRGGNSKGDEPLASPPPKTPTKAGWKHKSDRSPTPKSTSLGSPFKADESDPSPYVHTKKARTAPSSAGASKNVDDNNDDPFAPFIAKDDTNNIMDLNNITVKLLPNTCKVTLNHVKDPHLISIGHYDNLPNLKLCGLMSWKTLGQAKKHETKVMSVRSWMKCIPTLNKAKLVQGLTFARSGDYYNPSVADPRDFEGVWVKTKHFAKHKIHMTKKPCLVAGISIIGVTESCLRGLADTRL</sequence>